<reference evidence="3" key="1">
    <citation type="journal article" date="2018" name="Nat. Microbiol.">
        <title>Leveraging single-cell genomics to expand the fungal tree of life.</title>
        <authorList>
            <person name="Ahrendt S.R."/>
            <person name="Quandt C.A."/>
            <person name="Ciobanu D."/>
            <person name="Clum A."/>
            <person name="Salamov A."/>
            <person name="Andreopoulos B."/>
            <person name="Cheng J.F."/>
            <person name="Woyke T."/>
            <person name="Pelin A."/>
            <person name="Henrissat B."/>
            <person name="Reynolds N.K."/>
            <person name="Benny G.L."/>
            <person name="Smith M.E."/>
            <person name="James T.Y."/>
            <person name="Grigoriev I.V."/>
        </authorList>
    </citation>
    <scope>NUCLEOTIDE SEQUENCE [LARGE SCALE GENOMIC DNA]</scope>
    <source>
        <strain evidence="3">ATCC 52028</strain>
    </source>
</reference>
<sequence length="224" mass="25141">MTEDRRGLGADRRHQALVVVAQRVGIDGQHRFQVRAREAHLLLGRPQRRDVRRVREQLQVSPPRRVGPPAPLEGDGHRERGAAAEGVLLEQIRDPAVLRREDRILRDLGHHGAHLQVLRRRHRVRRVVRRSEAHGGRVGGAQAFEQPRGRRELRLVAGHLDVNGRQPRDVLLLQPVLEDGELGGADGRDLVGRLGHPGRCGRHRRRRACRGGRDGSRGGRHGGI</sequence>
<dbReference type="AlphaFoldDB" id="A0A4P9WWM7"/>
<evidence type="ECO:0000313" key="2">
    <source>
        <dbReference type="EMBL" id="RKO95790.1"/>
    </source>
</evidence>
<dbReference type="EMBL" id="ML010912">
    <property type="protein sequence ID" value="RKO95790.1"/>
    <property type="molecule type" value="Genomic_DNA"/>
</dbReference>
<gene>
    <name evidence="2" type="ORF">CAUPRSCDRAFT_12508</name>
</gene>
<evidence type="ECO:0000313" key="3">
    <source>
        <dbReference type="Proteomes" id="UP000268535"/>
    </source>
</evidence>
<feature type="region of interest" description="Disordered" evidence="1">
    <location>
        <begin position="57"/>
        <end position="80"/>
    </location>
</feature>
<dbReference type="Proteomes" id="UP000268535">
    <property type="component" value="Unassembled WGS sequence"/>
</dbReference>
<name>A0A4P9WWM7_9FUNG</name>
<proteinExistence type="predicted"/>
<protein>
    <submittedName>
        <fullName evidence="2">Uncharacterized protein</fullName>
    </submittedName>
</protein>
<feature type="compositionally biased region" description="Basic residues" evidence="1">
    <location>
        <begin position="201"/>
        <end position="210"/>
    </location>
</feature>
<organism evidence="2 3">
    <name type="scientific">Caulochytrium protostelioides</name>
    <dbReference type="NCBI Taxonomy" id="1555241"/>
    <lineage>
        <taxon>Eukaryota</taxon>
        <taxon>Fungi</taxon>
        <taxon>Fungi incertae sedis</taxon>
        <taxon>Chytridiomycota</taxon>
        <taxon>Chytridiomycota incertae sedis</taxon>
        <taxon>Chytridiomycetes</taxon>
        <taxon>Caulochytriales</taxon>
        <taxon>Caulochytriaceae</taxon>
        <taxon>Caulochytrium</taxon>
    </lineage>
</organism>
<accession>A0A4P9WWM7</accession>
<evidence type="ECO:0000256" key="1">
    <source>
        <dbReference type="SAM" id="MobiDB-lite"/>
    </source>
</evidence>
<feature type="region of interest" description="Disordered" evidence="1">
    <location>
        <begin position="201"/>
        <end position="224"/>
    </location>
</feature>